<evidence type="ECO:0000313" key="3">
    <source>
        <dbReference type="EMBL" id="SCY37480.1"/>
    </source>
</evidence>
<evidence type="ECO:0000313" key="4">
    <source>
        <dbReference type="Proteomes" id="UP000199354"/>
    </source>
</evidence>
<sequence length="450" mass="48386">MRTMPLIALFAICSASVSGQQTHTYYGVAAGANIGTPLDGNNSSGFGYGALNNNTTVANTAFGAFSLFNTGTHGGGSGSYNAAFGTYALYNNTTGRYNCAFGDQALLGNLTGYSNVVVGRRAMESNKYGNGNIIMGYGTLVGIDGPEGSCDGNVAIGDGLGQWISQASGNVLIGNKVATGLSGPLNNRLMIDNWGTNNPLLYGEFDNDLFRINGNTQINAVSANTSGLRFMDLNANTPNIQNNTNGKFLTVNANGDVILEKIVTGGVGGPDTSIYLNDGAITNTVNHIRNVDMKDNNIWFNTRSSERNGRIYIGSDAIFPTETGNYRLYVEGGVLTERVKVALRNGNPNNWADYVFGDNYTLMPLDEVDAFIRKHKHLPNIPSATDLANNGLDLGEMQAKQMEKIEELTLHLINQNKTIEIQSRQLQSQQTELAALKEQMEQLIKQSAKQ</sequence>
<organism evidence="3 4">
    <name type="scientific">Flavobacterium caeni</name>
    <dbReference type="NCBI Taxonomy" id="490189"/>
    <lineage>
        <taxon>Bacteria</taxon>
        <taxon>Pseudomonadati</taxon>
        <taxon>Bacteroidota</taxon>
        <taxon>Flavobacteriia</taxon>
        <taxon>Flavobacteriales</taxon>
        <taxon>Flavobacteriaceae</taxon>
        <taxon>Flavobacterium</taxon>
    </lineage>
</organism>
<gene>
    <name evidence="3" type="ORF">SAMN02927903_01265</name>
</gene>
<feature type="chain" id="PRO_5011568350" evidence="2">
    <location>
        <begin position="20"/>
        <end position="450"/>
    </location>
</feature>
<name>A0A1G5FF23_9FLAO</name>
<dbReference type="OrthoDB" id="658938at2"/>
<feature type="signal peptide" evidence="2">
    <location>
        <begin position="1"/>
        <end position="19"/>
    </location>
</feature>
<feature type="coiled-coil region" evidence="1">
    <location>
        <begin position="419"/>
        <end position="446"/>
    </location>
</feature>
<dbReference type="EMBL" id="FMVF01000005">
    <property type="protein sequence ID" value="SCY37480.1"/>
    <property type="molecule type" value="Genomic_DNA"/>
</dbReference>
<evidence type="ECO:0000256" key="1">
    <source>
        <dbReference type="SAM" id="Coils"/>
    </source>
</evidence>
<reference evidence="3 4" key="1">
    <citation type="submission" date="2016-10" db="EMBL/GenBank/DDBJ databases">
        <authorList>
            <person name="de Groot N.N."/>
        </authorList>
    </citation>
    <scope>NUCLEOTIDE SEQUENCE [LARGE SCALE GENOMIC DNA]</scope>
    <source>
        <strain evidence="3 4">CGMCC 1.7031</strain>
    </source>
</reference>
<dbReference type="Proteomes" id="UP000199354">
    <property type="component" value="Unassembled WGS sequence"/>
</dbReference>
<keyword evidence="4" id="KW-1185">Reference proteome</keyword>
<dbReference type="AlphaFoldDB" id="A0A1G5FF23"/>
<dbReference type="STRING" id="490189.SAMN02927903_01265"/>
<keyword evidence="1" id="KW-0175">Coiled coil</keyword>
<dbReference type="RefSeq" id="WP_091141456.1">
    <property type="nucleotide sequence ID" value="NZ_FMVF01000005.1"/>
</dbReference>
<accession>A0A1G5FF23</accession>
<evidence type="ECO:0000256" key="2">
    <source>
        <dbReference type="SAM" id="SignalP"/>
    </source>
</evidence>
<protein>
    <submittedName>
        <fullName evidence="3">Uncharacterized protein</fullName>
    </submittedName>
</protein>
<proteinExistence type="predicted"/>
<keyword evidence="2" id="KW-0732">Signal</keyword>